<keyword evidence="2" id="KW-0282">Flagellum</keyword>
<feature type="chain" id="PRO_5046188328" evidence="1">
    <location>
        <begin position="24"/>
        <end position="235"/>
    </location>
</feature>
<dbReference type="Proteomes" id="UP000808914">
    <property type="component" value="Unassembled WGS sequence"/>
</dbReference>
<keyword evidence="2" id="KW-0966">Cell projection</keyword>
<evidence type="ECO:0000313" key="3">
    <source>
        <dbReference type="Proteomes" id="UP000808914"/>
    </source>
</evidence>
<gene>
    <name evidence="2" type="ORF">JOD45_001564</name>
</gene>
<dbReference type="RefSeq" id="WP_205003293.1">
    <property type="nucleotide sequence ID" value="NZ_JAFBER010000008.1"/>
</dbReference>
<accession>A0ABS2PZH7</accession>
<dbReference type="EMBL" id="JAFBER010000008">
    <property type="protein sequence ID" value="MBM7645353.1"/>
    <property type="molecule type" value="Genomic_DNA"/>
</dbReference>
<keyword evidence="1" id="KW-0732">Signal</keyword>
<reference evidence="2 3" key="1">
    <citation type="submission" date="2021-01" db="EMBL/GenBank/DDBJ databases">
        <title>Genomic Encyclopedia of Type Strains, Phase IV (KMG-IV): sequencing the most valuable type-strain genomes for metagenomic binning, comparative biology and taxonomic classification.</title>
        <authorList>
            <person name="Goeker M."/>
        </authorList>
    </citation>
    <scope>NUCLEOTIDE SEQUENCE [LARGE SCALE GENOMIC DNA]</scope>
    <source>
        <strain evidence="2 3">DSM 28236</strain>
    </source>
</reference>
<feature type="signal peptide" evidence="1">
    <location>
        <begin position="1"/>
        <end position="23"/>
    </location>
</feature>
<evidence type="ECO:0000256" key="1">
    <source>
        <dbReference type="SAM" id="SignalP"/>
    </source>
</evidence>
<protein>
    <submittedName>
        <fullName evidence="2">Flagellar basal body rod protein FlgG</fullName>
    </submittedName>
</protein>
<proteinExistence type="predicted"/>
<sequence length="235" mass="26251">MKRLTQHLILIMGFFLMTTTALTACSNGNKGNNTANHVDNNGYRKQNAGYNTIYNNTARNQNGSQVDLRNYSKDPDINTGSEDFDVIGKYVKENSSVIVLNIDGRNIYIKKAPGFRKDLKGFKGGLKDREVDVEVTHNNQLAKSLEPAPMTLADQDGVYEHKTGGDVKVIGKLIAIDKTHVSIQVPNGIKTYAKTSDFKVHTDGRGVHLKGKMVRIKVNKKGKVKELKYNWIDQR</sequence>
<keyword evidence="3" id="KW-1185">Reference proteome</keyword>
<keyword evidence="2" id="KW-0969">Cilium</keyword>
<comment type="caution">
    <text evidence="2">The sequence shown here is derived from an EMBL/GenBank/DDBJ whole genome shotgun (WGS) entry which is preliminary data.</text>
</comment>
<dbReference type="PROSITE" id="PS51257">
    <property type="entry name" value="PROKAR_LIPOPROTEIN"/>
    <property type="match status" value="1"/>
</dbReference>
<name>A0ABS2PZH7_9BACL</name>
<evidence type="ECO:0000313" key="2">
    <source>
        <dbReference type="EMBL" id="MBM7645353.1"/>
    </source>
</evidence>
<organism evidence="2 3">
    <name type="scientific">Scopulibacillus daqui</name>
    <dbReference type="NCBI Taxonomy" id="1469162"/>
    <lineage>
        <taxon>Bacteria</taxon>
        <taxon>Bacillati</taxon>
        <taxon>Bacillota</taxon>
        <taxon>Bacilli</taxon>
        <taxon>Bacillales</taxon>
        <taxon>Sporolactobacillaceae</taxon>
        <taxon>Scopulibacillus</taxon>
    </lineage>
</organism>